<dbReference type="EMBL" id="ATBP01000036">
    <property type="protein sequence ID" value="ETR73835.1"/>
    <property type="molecule type" value="Genomic_DNA"/>
</dbReference>
<sequence length="134" mass="15366">MHQITKLYCLVIGFICLLSCSGIASQDFKEPEKQSLDLSVENAIEFWLNNEPEELKRAINNMVIKEATLMLTGDIDLTHYYIARLPRKLIQDQNALMGYIFLLYQANKKIDLRPVTFFQGESFSYVPVKGGDVE</sequence>
<evidence type="ECO:0000313" key="2">
    <source>
        <dbReference type="EMBL" id="ETR73835.1"/>
    </source>
</evidence>
<reference evidence="3" key="1">
    <citation type="submission" date="2012-11" db="EMBL/GenBank/DDBJ databases">
        <authorList>
            <person name="Lucero-Rivera Y.E."/>
            <person name="Tovar-Ramirez D."/>
        </authorList>
    </citation>
    <scope>NUCLEOTIDE SEQUENCE [LARGE SCALE GENOMIC DNA]</scope>
    <source>
        <strain evidence="3">Araruama</strain>
    </source>
</reference>
<dbReference type="AlphaFoldDB" id="A0A1V1PGM4"/>
<protein>
    <recommendedName>
        <fullName evidence="4">Lipoprotein</fullName>
    </recommendedName>
</protein>
<organism evidence="2 3">
    <name type="scientific">Candidatus Magnetoglobus multicellularis str. Araruama</name>
    <dbReference type="NCBI Taxonomy" id="890399"/>
    <lineage>
        <taxon>Bacteria</taxon>
        <taxon>Pseudomonadati</taxon>
        <taxon>Thermodesulfobacteriota</taxon>
        <taxon>Desulfobacteria</taxon>
        <taxon>Desulfobacterales</taxon>
        <taxon>Desulfobacteraceae</taxon>
        <taxon>Candidatus Magnetoglobus</taxon>
    </lineage>
</organism>
<keyword evidence="1" id="KW-0732">Signal</keyword>
<dbReference type="Proteomes" id="UP000189670">
    <property type="component" value="Unassembled WGS sequence"/>
</dbReference>
<feature type="chain" id="PRO_5010718499" description="Lipoprotein" evidence="1">
    <location>
        <begin position="25"/>
        <end position="134"/>
    </location>
</feature>
<evidence type="ECO:0008006" key="4">
    <source>
        <dbReference type="Google" id="ProtNLM"/>
    </source>
</evidence>
<accession>A0A1V1PGM4</accession>
<evidence type="ECO:0000256" key="1">
    <source>
        <dbReference type="SAM" id="SignalP"/>
    </source>
</evidence>
<gene>
    <name evidence="2" type="ORF">OMM_06699</name>
</gene>
<proteinExistence type="predicted"/>
<name>A0A1V1PGM4_9BACT</name>
<evidence type="ECO:0000313" key="3">
    <source>
        <dbReference type="Proteomes" id="UP000189670"/>
    </source>
</evidence>
<comment type="caution">
    <text evidence="2">The sequence shown here is derived from an EMBL/GenBank/DDBJ whole genome shotgun (WGS) entry which is preliminary data.</text>
</comment>
<feature type="signal peptide" evidence="1">
    <location>
        <begin position="1"/>
        <end position="24"/>
    </location>
</feature>